<evidence type="ECO:0000313" key="2">
    <source>
        <dbReference type="Proteomes" id="UP000007259"/>
    </source>
</evidence>
<dbReference type="Proteomes" id="UP000007259">
    <property type="component" value="Chromosome 15"/>
</dbReference>
<sequence length="169" mass="19290">MIAPPLPHPLAPSHPLCLSPHTPQPDKQARTLRHALLPRAHVRRHQRHPRPRAMTVFWPEQWWKRKDHRKIRGARGARFASLRFHGAFILSVVVLVEYVFRSTDNFTARHFADPPVLAPPPLPTSLGYSMTREMPHLKSLELEREVPAHLPRSGPLDLKGLRGEGRLSG</sequence>
<protein>
    <submittedName>
        <fullName evidence="1">Developmentally regulated protein</fullName>
    </submittedName>
</protein>
<organism evidence="1 2">
    <name type="scientific">Leishmania mexicana (strain MHOM/GT/2001/U1103)</name>
    <dbReference type="NCBI Taxonomy" id="929439"/>
    <lineage>
        <taxon>Eukaryota</taxon>
        <taxon>Discoba</taxon>
        <taxon>Euglenozoa</taxon>
        <taxon>Kinetoplastea</taxon>
        <taxon>Metakinetoplastina</taxon>
        <taxon>Trypanosomatida</taxon>
        <taxon>Trypanosomatidae</taxon>
        <taxon>Leishmaniinae</taxon>
        <taxon>Leishmania</taxon>
    </lineage>
</organism>
<dbReference type="RefSeq" id="XP_003873632.1">
    <property type="nucleotide sequence ID" value="XM_003873583.1"/>
</dbReference>
<keyword evidence="2" id="KW-1185">Reference proteome</keyword>
<gene>
    <name evidence="1" type="ORF">LMXM_15_1150</name>
</gene>
<dbReference type="AlphaFoldDB" id="E9AQA5"/>
<reference evidence="1 2" key="1">
    <citation type="journal article" date="2011" name="Genome Res.">
        <title>Chromosome and gene copy number variation allow major structural change between species and strains of Leishmania.</title>
        <authorList>
            <person name="Rogers M.B."/>
            <person name="Hilley J.D."/>
            <person name="Dickens N.J."/>
            <person name="Wilkes J."/>
            <person name="Bates P.A."/>
            <person name="Depledge D.P."/>
            <person name="Harris D."/>
            <person name="Her Y."/>
            <person name="Herzyk P."/>
            <person name="Imamura H."/>
            <person name="Otto T.D."/>
            <person name="Sanders M."/>
            <person name="Seeger K."/>
            <person name="Dujardin J.C."/>
            <person name="Berriman M."/>
            <person name="Smith D.F."/>
            <person name="Hertz-Fowler C."/>
            <person name="Mottram J.C."/>
        </authorList>
    </citation>
    <scope>NUCLEOTIDE SEQUENCE [LARGE SCALE GENOMIC DNA]</scope>
    <source>
        <strain evidence="1 2">MHOM/GT/2001/U1103</strain>
    </source>
</reference>
<evidence type="ECO:0000313" key="1">
    <source>
        <dbReference type="EMBL" id="CBZ25124.1"/>
    </source>
</evidence>
<dbReference type="EMBL" id="FR799568">
    <property type="protein sequence ID" value="CBZ25124.1"/>
    <property type="molecule type" value="Genomic_DNA"/>
</dbReference>
<dbReference type="GeneID" id="13449968"/>
<dbReference type="KEGG" id="lmi:LMXM_15_1150"/>
<accession>E9AQA5</accession>
<name>E9AQA5_LEIMU</name>
<dbReference type="PhylomeDB" id="E9AQA5"/>
<dbReference type="OMA" id="RFHGAFI"/>
<dbReference type="VEuPathDB" id="TriTrypDB:LmxM.15.1150"/>
<dbReference type="OrthoDB" id="272107at2759"/>
<proteinExistence type="predicted"/>